<dbReference type="SUPFAM" id="SSF50800">
    <property type="entry name" value="PK beta-barrel domain-like"/>
    <property type="match status" value="1"/>
</dbReference>
<evidence type="ECO:0000313" key="16">
    <source>
        <dbReference type="EnsemblMetazoa" id="XP_014254436.1"/>
    </source>
</evidence>
<dbReference type="UniPathway" id="UPA00109">
    <property type="reaction ID" value="UER00188"/>
</dbReference>
<dbReference type="GO" id="GO:0000287">
    <property type="term" value="F:magnesium ion binding"/>
    <property type="evidence" value="ECO:0007669"/>
    <property type="project" value="InterPro"/>
</dbReference>
<evidence type="ECO:0000256" key="12">
    <source>
        <dbReference type="ARBA" id="ARBA00023317"/>
    </source>
</evidence>
<evidence type="ECO:0000256" key="5">
    <source>
        <dbReference type="ARBA" id="ARBA00022679"/>
    </source>
</evidence>
<evidence type="ECO:0000256" key="13">
    <source>
        <dbReference type="RuleBase" id="RU000504"/>
    </source>
</evidence>
<dbReference type="InterPro" id="IPR015795">
    <property type="entry name" value="Pyrv_Knase_C"/>
</dbReference>
<dbReference type="Pfam" id="PF00224">
    <property type="entry name" value="PK"/>
    <property type="match status" value="1"/>
</dbReference>
<comment type="cofactor">
    <cofactor evidence="1">
        <name>K(+)</name>
        <dbReference type="ChEBI" id="CHEBI:29103"/>
    </cofactor>
</comment>
<dbReference type="InterPro" id="IPR001697">
    <property type="entry name" value="Pyr_Knase"/>
</dbReference>
<comment type="catalytic activity">
    <reaction evidence="13">
        <text>pyruvate + ATP = phosphoenolpyruvate + ADP + H(+)</text>
        <dbReference type="Rhea" id="RHEA:18157"/>
        <dbReference type="ChEBI" id="CHEBI:15361"/>
        <dbReference type="ChEBI" id="CHEBI:15378"/>
        <dbReference type="ChEBI" id="CHEBI:30616"/>
        <dbReference type="ChEBI" id="CHEBI:58702"/>
        <dbReference type="ChEBI" id="CHEBI:456216"/>
        <dbReference type="EC" id="2.7.1.40"/>
    </reaction>
</comment>
<dbReference type="NCBIfam" id="TIGR01064">
    <property type="entry name" value="pyruv_kin"/>
    <property type="match status" value="1"/>
</dbReference>
<keyword evidence="9" id="KW-0067">ATP-binding</keyword>
<evidence type="ECO:0000256" key="4">
    <source>
        <dbReference type="ARBA" id="ARBA00012142"/>
    </source>
</evidence>
<evidence type="ECO:0000256" key="9">
    <source>
        <dbReference type="ARBA" id="ARBA00022840"/>
    </source>
</evidence>
<dbReference type="Gene3D" id="3.20.20.60">
    <property type="entry name" value="Phosphoenolpyruvate-binding domains"/>
    <property type="match status" value="1"/>
</dbReference>
<dbReference type="AlphaFoldDB" id="A0A8I6RXZ2"/>
<dbReference type="InterPro" id="IPR015806">
    <property type="entry name" value="Pyrv_Knase_insert_dom_sf"/>
</dbReference>
<evidence type="ECO:0000259" key="14">
    <source>
        <dbReference type="Pfam" id="PF00224"/>
    </source>
</evidence>
<keyword evidence="6" id="KW-0479">Metal-binding</keyword>
<dbReference type="GO" id="GO:0005524">
    <property type="term" value="F:ATP binding"/>
    <property type="evidence" value="ECO:0007669"/>
    <property type="project" value="UniProtKB-KW"/>
</dbReference>
<keyword evidence="10 13" id="KW-0460">Magnesium</keyword>
<keyword evidence="5 13" id="KW-0808">Transferase</keyword>
<dbReference type="Gene3D" id="3.40.1380.20">
    <property type="entry name" value="Pyruvate kinase, C-terminal domain"/>
    <property type="match status" value="1"/>
</dbReference>
<dbReference type="GO" id="GO:0030955">
    <property type="term" value="F:potassium ion binding"/>
    <property type="evidence" value="ECO:0007669"/>
    <property type="project" value="InterPro"/>
</dbReference>
<evidence type="ECO:0000256" key="6">
    <source>
        <dbReference type="ARBA" id="ARBA00022723"/>
    </source>
</evidence>
<evidence type="ECO:0000256" key="1">
    <source>
        <dbReference type="ARBA" id="ARBA00001958"/>
    </source>
</evidence>
<evidence type="ECO:0000256" key="3">
    <source>
        <dbReference type="ARBA" id="ARBA00008663"/>
    </source>
</evidence>
<evidence type="ECO:0000256" key="2">
    <source>
        <dbReference type="ARBA" id="ARBA00004997"/>
    </source>
</evidence>
<dbReference type="EC" id="2.7.1.40" evidence="4 13"/>
<protein>
    <recommendedName>
        <fullName evidence="4 13">Pyruvate kinase</fullName>
        <ecNumber evidence="4 13">2.7.1.40</ecNumber>
    </recommendedName>
</protein>
<dbReference type="GO" id="GO:0016301">
    <property type="term" value="F:kinase activity"/>
    <property type="evidence" value="ECO:0007669"/>
    <property type="project" value="UniProtKB-KW"/>
</dbReference>
<dbReference type="SUPFAM" id="SSF51621">
    <property type="entry name" value="Phosphoenolpyruvate/pyruvate domain"/>
    <property type="match status" value="1"/>
</dbReference>
<keyword evidence="11 13" id="KW-0324">Glycolysis</keyword>
<dbReference type="PANTHER" id="PTHR11817">
    <property type="entry name" value="PYRUVATE KINASE"/>
    <property type="match status" value="1"/>
</dbReference>
<dbReference type="PRINTS" id="PR01050">
    <property type="entry name" value="PYRUVTKNASE"/>
</dbReference>
<proteinExistence type="inferred from homology"/>
<comment type="similarity">
    <text evidence="3 13">Belongs to the pyruvate kinase family.</text>
</comment>
<evidence type="ECO:0000256" key="10">
    <source>
        <dbReference type="ARBA" id="ARBA00022842"/>
    </source>
</evidence>
<dbReference type="InterPro" id="IPR015813">
    <property type="entry name" value="Pyrv/PenolPyrv_kinase-like_dom"/>
</dbReference>
<dbReference type="Proteomes" id="UP000494040">
    <property type="component" value="Unassembled WGS sequence"/>
</dbReference>
<accession>A0A8I6RXZ2</accession>
<dbReference type="InterPro" id="IPR036918">
    <property type="entry name" value="Pyrv_Knase_C_sf"/>
</dbReference>
<keyword evidence="12" id="KW-0670">Pyruvate</keyword>
<evidence type="ECO:0000256" key="7">
    <source>
        <dbReference type="ARBA" id="ARBA00022741"/>
    </source>
</evidence>
<evidence type="ECO:0000256" key="11">
    <source>
        <dbReference type="ARBA" id="ARBA00023152"/>
    </source>
</evidence>
<dbReference type="KEGG" id="clec:106669456"/>
<dbReference type="InterPro" id="IPR040442">
    <property type="entry name" value="Pyrv_kinase-like_dom_sf"/>
</dbReference>
<evidence type="ECO:0000259" key="15">
    <source>
        <dbReference type="Pfam" id="PF02887"/>
    </source>
</evidence>
<sequence>MNTVQFASKFLENADSKAKGKAYTLADSVKAEKIEPPVTVMPWHHPNPFVSLKMQDKAAYKEHLLDHLAALDIESPTSPVLLSKIICTIGKSTCNSPTIEKMIKNGMSVARIDMSHGSLLDNIDLLRETRTFIIEYCSKNKIVYPIAIAVDIKGPEILTGVLYKAEKVTLVEGDTITLTTHPSWEERGSQAKIFVDYKDLAQIVQPLDVILLDYGRVKLSVRGTVDSDIVCDIVAGGEIHSYSDVMVLDVPLSMPFLTQKDKKDLEALVGESVDVVFISGAIGKNSVELVREFLRQDNMKGECIMIVSKIESKLALSRYDEILAASDGIIINRGKLGIELSTEKVMQAQKAMIAKATKAGKPIFSVCEYLNSMIHKNCPTFAEAADVVATIHDGVDGIILKDETAIGEYPDVVVRTLNTLCKEAESLIWQQEVWSSLNMAATPPVDPSHAIAIAAVEASMKSHAAAIVVVTTSGTSAKLIARYRPRCPVLAVSRYGAVVRQMNLYKCIVPVHYVAGPHKNWHVDVDLRLQYAINLGKIEKYIKPGDPLILVSGWRQGAGFTNNIRVVYASADEPWVLPFSPVVIA</sequence>
<dbReference type="Pfam" id="PF02887">
    <property type="entry name" value="PK_C"/>
    <property type="match status" value="1"/>
</dbReference>
<comment type="pathway">
    <text evidence="2 13">Carbohydrate degradation; glycolysis; pyruvate from D-glyceraldehyde 3-phosphate: step 5/5.</text>
</comment>
<dbReference type="InterPro" id="IPR015793">
    <property type="entry name" value="Pyrv_Knase_brl"/>
</dbReference>
<dbReference type="GO" id="GO:0004743">
    <property type="term" value="F:pyruvate kinase activity"/>
    <property type="evidence" value="ECO:0007669"/>
    <property type="project" value="UniProtKB-EC"/>
</dbReference>
<dbReference type="EnsemblMetazoa" id="XM_014398950.2">
    <property type="protein sequence ID" value="XP_014254436.1"/>
    <property type="gene ID" value="LOC106669456"/>
</dbReference>
<dbReference type="SUPFAM" id="SSF52935">
    <property type="entry name" value="PK C-terminal domain-like"/>
    <property type="match status" value="1"/>
</dbReference>
<reference evidence="16" key="1">
    <citation type="submission" date="2022-01" db="UniProtKB">
        <authorList>
            <consortium name="EnsemblMetazoa"/>
        </authorList>
    </citation>
    <scope>IDENTIFICATION</scope>
</reference>
<name>A0A8I6RXZ2_CIMLE</name>
<dbReference type="RefSeq" id="XP_014254436.1">
    <property type="nucleotide sequence ID" value="XM_014398950.2"/>
</dbReference>
<dbReference type="OrthoDB" id="6600357at2759"/>
<dbReference type="GeneID" id="106669456"/>
<keyword evidence="8 13" id="KW-0418">Kinase</keyword>
<feature type="domain" description="Pyruvate kinase barrel" evidence="14">
    <location>
        <begin position="83"/>
        <end position="411"/>
    </location>
</feature>
<keyword evidence="17" id="KW-1185">Reference proteome</keyword>
<evidence type="ECO:0000256" key="8">
    <source>
        <dbReference type="ARBA" id="ARBA00022777"/>
    </source>
</evidence>
<dbReference type="Gene3D" id="2.40.33.10">
    <property type="entry name" value="PK beta-barrel domain-like"/>
    <property type="match status" value="1"/>
</dbReference>
<keyword evidence="7" id="KW-0547">Nucleotide-binding</keyword>
<organism evidence="16 17">
    <name type="scientific">Cimex lectularius</name>
    <name type="common">Bed bug</name>
    <name type="synonym">Acanthia lectularia</name>
    <dbReference type="NCBI Taxonomy" id="79782"/>
    <lineage>
        <taxon>Eukaryota</taxon>
        <taxon>Metazoa</taxon>
        <taxon>Ecdysozoa</taxon>
        <taxon>Arthropoda</taxon>
        <taxon>Hexapoda</taxon>
        <taxon>Insecta</taxon>
        <taxon>Pterygota</taxon>
        <taxon>Neoptera</taxon>
        <taxon>Paraneoptera</taxon>
        <taxon>Hemiptera</taxon>
        <taxon>Heteroptera</taxon>
        <taxon>Panheteroptera</taxon>
        <taxon>Cimicomorpha</taxon>
        <taxon>Cimicidae</taxon>
        <taxon>Cimex</taxon>
    </lineage>
</organism>
<dbReference type="InterPro" id="IPR011037">
    <property type="entry name" value="Pyrv_Knase-like_insert_dom_sf"/>
</dbReference>
<feature type="domain" description="Pyruvate kinase C-terminal" evidence="15">
    <location>
        <begin position="449"/>
        <end position="567"/>
    </location>
</feature>
<dbReference type="OMA" id="ICTITEK"/>
<evidence type="ECO:0000313" key="17">
    <source>
        <dbReference type="Proteomes" id="UP000494040"/>
    </source>
</evidence>